<accession>A0A7J7LDN0</accession>
<sequence>MVRESDAKPNQVTFVALISACSHAGLVEEGLTYFKVMDKEYGITPLDENYGSVVDCSLELATLMKLKVL</sequence>
<reference evidence="2 3" key="1">
    <citation type="journal article" date="2020" name="IScience">
        <title>Genome Sequencing of the Endangered Kingdonia uniflora (Circaeasteraceae, Ranunculales) Reveals Potential Mechanisms of Evolutionary Specialization.</title>
        <authorList>
            <person name="Sun Y."/>
            <person name="Deng T."/>
            <person name="Zhang A."/>
            <person name="Moore M.J."/>
            <person name="Landis J.B."/>
            <person name="Lin N."/>
            <person name="Zhang H."/>
            <person name="Zhang X."/>
            <person name="Huang J."/>
            <person name="Zhang X."/>
            <person name="Sun H."/>
            <person name="Wang H."/>
        </authorList>
    </citation>
    <scope>NUCLEOTIDE SEQUENCE [LARGE SCALE GENOMIC DNA]</scope>
    <source>
        <strain evidence="2">TB1705</strain>
        <tissue evidence="2">Leaf</tissue>
    </source>
</reference>
<proteinExistence type="predicted"/>
<evidence type="ECO:0008006" key="4">
    <source>
        <dbReference type="Google" id="ProtNLM"/>
    </source>
</evidence>
<dbReference type="InterPro" id="IPR046960">
    <property type="entry name" value="PPR_At4g14850-like_plant"/>
</dbReference>
<gene>
    <name evidence="2" type="ORF">GIB67_035160</name>
</gene>
<dbReference type="InterPro" id="IPR002885">
    <property type="entry name" value="PPR_rpt"/>
</dbReference>
<name>A0A7J7LDN0_9MAGN</name>
<evidence type="ECO:0000313" key="3">
    <source>
        <dbReference type="Proteomes" id="UP000541444"/>
    </source>
</evidence>
<dbReference type="GO" id="GO:0009451">
    <property type="term" value="P:RNA modification"/>
    <property type="evidence" value="ECO:0007669"/>
    <property type="project" value="InterPro"/>
</dbReference>
<dbReference type="EMBL" id="JACGCM010002352">
    <property type="protein sequence ID" value="KAF6140733.1"/>
    <property type="molecule type" value="Genomic_DNA"/>
</dbReference>
<dbReference type="NCBIfam" id="TIGR00756">
    <property type="entry name" value="PPR"/>
    <property type="match status" value="1"/>
</dbReference>
<organism evidence="2 3">
    <name type="scientific">Kingdonia uniflora</name>
    <dbReference type="NCBI Taxonomy" id="39325"/>
    <lineage>
        <taxon>Eukaryota</taxon>
        <taxon>Viridiplantae</taxon>
        <taxon>Streptophyta</taxon>
        <taxon>Embryophyta</taxon>
        <taxon>Tracheophyta</taxon>
        <taxon>Spermatophyta</taxon>
        <taxon>Magnoliopsida</taxon>
        <taxon>Ranunculales</taxon>
        <taxon>Circaeasteraceae</taxon>
        <taxon>Kingdonia</taxon>
    </lineage>
</organism>
<dbReference type="InterPro" id="IPR011990">
    <property type="entry name" value="TPR-like_helical_dom_sf"/>
</dbReference>
<comment type="caution">
    <text evidence="2">The sequence shown here is derived from an EMBL/GenBank/DDBJ whole genome shotgun (WGS) entry which is preliminary data.</text>
</comment>
<keyword evidence="3" id="KW-1185">Reference proteome</keyword>
<dbReference type="PROSITE" id="PS51257">
    <property type="entry name" value="PROKAR_LIPOPROTEIN"/>
    <property type="match status" value="1"/>
</dbReference>
<dbReference type="PANTHER" id="PTHR47926">
    <property type="entry name" value="PENTATRICOPEPTIDE REPEAT-CONTAINING PROTEIN"/>
    <property type="match status" value="1"/>
</dbReference>
<dbReference type="AlphaFoldDB" id="A0A7J7LDN0"/>
<evidence type="ECO:0000313" key="2">
    <source>
        <dbReference type="EMBL" id="KAF6140733.1"/>
    </source>
</evidence>
<dbReference type="Pfam" id="PF01535">
    <property type="entry name" value="PPR"/>
    <property type="match status" value="1"/>
</dbReference>
<protein>
    <recommendedName>
        <fullName evidence="4">Pentatricopeptide repeat-containing protein</fullName>
    </recommendedName>
</protein>
<keyword evidence="1" id="KW-0677">Repeat</keyword>
<dbReference type="OrthoDB" id="185373at2759"/>
<dbReference type="Proteomes" id="UP000541444">
    <property type="component" value="Unassembled WGS sequence"/>
</dbReference>
<dbReference type="Gene3D" id="1.25.40.10">
    <property type="entry name" value="Tetratricopeptide repeat domain"/>
    <property type="match status" value="1"/>
</dbReference>
<evidence type="ECO:0000256" key="1">
    <source>
        <dbReference type="ARBA" id="ARBA00022737"/>
    </source>
</evidence>
<dbReference type="GO" id="GO:0003723">
    <property type="term" value="F:RNA binding"/>
    <property type="evidence" value="ECO:0007669"/>
    <property type="project" value="InterPro"/>
</dbReference>